<evidence type="ECO:0000256" key="3">
    <source>
        <dbReference type="ARBA" id="ARBA00022475"/>
    </source>
</evidence>
<evidence type="ECO:0000313" key="12">
    <source>
        <dbReference type="EMBL" id="PSL46550.1"/>
    </source>
</evidence>
<proteinExistence type="inferred from homology"/>
<feature type="transmembrane region" description="Helical" evidence="8">
    <location>
        <begin position="276"/>
        <end position="293"/>
    </location>
</feature>
<dbReference type="SUPFAM" id="SSF50182">
    <property type="entry name" value="Sm-like ribonucleoproteins"/>
    <property type="match status" value="1"/>
</dbReference>
<feature type="transmembrane region" description="Helical" evidence="8">
    <location>
        <begin position="313"/>
        <end position="332"/>
    </location>
</feature>
<evidence type="ECO:0000313" key="13">
    <source>
        <dbReference type="Proteomes" id="UP000240971"/>
    </source>
</evidence>
<dbReference type="Gene3D" id="3.30.70.100">
    <property type="match status" value="1"/>
</dbReference>
<feature type="transmembrane region" description="Helical" evidence="8">
    <location>
        <begin position="623"/>
        <end position="650"/>
    </location>
</feature>
<gene>
    <name evidence="12" type="ORF">CLV51_103531</name>
</gene>
<keyword evidence="3" id="KW-1003">Cell membrane</keyword>
<feature type="domain" description="Mechanosensitive ion channel MscS C-terminal" evidence="11">
    <location>
        <begin position="727"/>
        <end position="793"/>
    </location>
</feature>
<keyword evidence="7" id="KW-0175">Coiled coil</keyword>
<dbReference type="InterPro" id="IPR023408">
    <property type="entry name" value="MscS_beta-dom_sf"/>
</dbReference>
<name>A0A2P8HK55_CHINA</name>
<dbReference type="Pfam" id="PF21082">
    <property type="entry name" value="MS_channel_3rd"/>
    <property type="match status" value="1"/>
</dbReference>
<dbReference type="InterPro" id="IPR010920">
    <property type="entry name" value="LSM_dom_sf"/>
</dbReference>
<dbReference type="InterPro" id="IPR011066">
    <property type="entry name" value="MscS_channel_C_sf"/>
</dbReference>
<keyword evidence="4 8" id="KW-0812">Transmembrane</keyword>
<dbReference type="InterPro" id="IPR052702">
    <property type="entry name" value="MscS-like_channel"/>
</dbReference>
<evidence type="ECO:0000259" key="11">
    <source>
        <dbReference type="Pfam" id="PF21082"/>
    </source>
</evidence>
<comment type="subcellular location">
    <subcellularLocation>
        <location evidence="1">Cell membrane</location>
        <topology evidence="1">Multi-pass membrane protein</topology>
    </subcellularLocation>
</comment>
<feature type="transmembrane region" description="Helical" evidence="8">
    <location>
        <begin position="595"/>
        <end position="617"/>
    </location>
</feature>
<evidence type="ECO:0000256" key="9">
    <source>
        <dbReference type="SAM" id="SignalP"/>
    </source>
</evidence>
<dbReference type="Pfam" id="PF00924">
    <property type="entry name" value="MS_channel_2nd"/>
    <property type="match status" value="1"/>
</dbReference>
<organism evidence="12 13">
    <name type="scientific">Chitinophaga niastensis</name>
    <dbReference type="NCBI Taxonomy" id="536980"/>
    <lineage>
        <taxon>Bacteria</taxon>
        <taxon>Pseudomonadati</taxon>
        <taxon>Bacteroidota</taxon>
        <taxon>Chitinophagia</taxon>
        <taxon>Chitinophagales</taxon>
        <taxon>Chitinophagaceae</taxon>
        <taxon>Chitinophaga</taxon>
    </lineage>
</organism>
<dbReference type="PANTHER" id="PTHR30347:SF1">
    <property type="entry name" value="MECHANOSENSITIVE CHANNEL MSCK"/>
    <property type="match status" value="1"/>
</dbReference>
<dbReference type="AlphaFoldDB" id="A0A2P8HK55"/>
<keyword evidence="6 8" id="KW-0472">Membrane</keyword>
<feature type="coiled-coil region" evidence="7">
    <location>
        <begin position="118"/>
        <end position="152"/>
    </location>
</feature>
<feature type="transmembrane region" description="Helical" evidence="8">
    <location>
        <begin position="364"/>
        <end position="381"/>
    </location>
</feature>
<evidence type="ECO:0000256" key="8">
    <source>
        <dbReference type="SAM" id="Phobius"/>
    </source>
</evidence>
<keyword evidence="5 8" id="KW-1133">Transmembrane helix</keyword>
<dbReference type="InterPro" id="IPR049278">
    <property type="entry name" value="MS_channel_C"/>
</dbReference>
<reference evidence="12 13" key="1">
    <citation type="submission" date="2018-03" db="EMBL/GenBank/DDBJ databases">
        <title>Genomic Encyclopedia of Archaeal and Bacterial Type Strains, Phase II (KMG-II): from individual species to whole genera.</title>
        <authorList>
            <person name="Goeker M."/>
        </authorList>
    </citation>
    <scope>NUCLEOTIDE SEQUENCE [LARGE SCALE GENOMIC DNA]</scope>
    <source>
        <strain evidence="12 13">DSM 24859</strain>
    </source>
</reference>
<dbReference type="Proteomes" id="UP000240971">
    <property type="component" value="Unassembled WGS sequence"/>
</dbReference>
<evidence type="ECO:0000256" key="6">
    <source>
        <dbReference type="ARBA" id="ARBA00023136"/>
    </source>
</evidence>
<evidence type="ECO:0000256" key="5">
    <source>
        <dbReference type="ARBA" id="ARBA00022989"/>
    </source>
</evidence>
<dbReference type="Gene3D" id="2.30.30.60">
    <property type="match status" value="1"/>
</dbReference>
<dbReference type="InterPro" id="IPR011014">
    <property type="entry name" value="MscS_channel_TM-2"/>
</dbReference>
<evidence type="ECO:0000256" key="4">
    <source>
        <dbReference type="ARBA" id="ARBA00022692"/>
    </source>
</evidence>
<feature type="transmembrane region" description="Helical" evidence="8">
    <location>
        <begin position="458"/>
        <end position="483"/>
    </location>
</feature>
<dbReference type="GO" id="GO:0005886">
    <property type="term" value="C:plasma membrane"/>
    <property type="evidence" value="ECO:0007669"/>
    <property type="project" value="UniProtKB-SubCell"/>
</dbReference>
<sequence>MQKVDKSVFLTKVKSMKKYGLFIMLFLISSMVSAQDTVRPARKHAETSFFADSTGPGRSDYLEGFENIFQTLNKVPVITASFLELTAIRDHLAQSDSTLAILKARLSVSDKALTIRNLQMYNTLLDELDNNISSYTDNLADYSDTLKQIKTQILVLRQDTLIGRISRDTSLRTTFIPQLQQLRTKWKLADSLLRKNTAEVNDLKAHASANAIIVAELLYRTDAGLKALGINAFKKEQTYLWESSASNLDTSTYKNSSRDERRLTRYYFTNTSSNRHWLLLTCLLFFYWIWYNFRSLKRLNKIDAINSFGFRYISRLPIAVSLLFLLNLAPLFDLHAPAVYIEFTQSLSMLLLMIIFWKCFSRKVFMQWCVFICLFLLSSMFRTIDTMLTLQRWISFSLNLASIVYGLYFLFISLKNTELKALKFVIFSVALFVFLSLLAMLCNLFGRTTLSDILSLTAFYALAQSVSLAVFVQTIVEAFLLQIQSSRIRKHYPEYFESKTITRSIFRVATILAIVLWLIVFTTNLNLYDTLNDWMANTFTAARHVGNTTFTFSGIVLFLGIIWAANFLQRFIAYFFGDTGDDAAIDDKGQRSKLLITRLILLIAGFLMAVAASGLPLDKITVLLGALGVGVGLGLQSIVNNFVSGIILIFDRPLRIGDTVEIGDKKGKVKEISIRSSTLLTDNGAEVIIPNGDILSHNIVNWTLSNNHVRAMLTFTIDRTEHTADIPSDIKEIIRANPNVLARKEPEIVMSTINAKSLEMKVYFWSRDISQNDLTSSEIRSAIYSYFEQKGLEVA</sequence>
<comment type="similarity">
    <text evidence="2">Belongs to the MscS (TC 1.A.23) family.</text>
</comment>
<feature type="transmembrane region" description="Helical" evidence="8">
    <location>
        <begin position="393"/>
        <end position="412"/>
    </location>
</feature>
<evidence type="ECO:0000256" key="2">
    <source>
        <dbReference type="ARBA" id="ARBA00008017"/>
    </source>
</evidence>
<feature type="transmembrane region" description="Helical" evidence="8">
    <location>
        <begin position="424"/>
        <end position="446"/>
    </location>
</feature>
<dbReference type="InterPro" id="IPR006685">
    <property type="entry name" value="MscS_channel_2nd"/>
</dbReference>
<feature type="chain" id="PRO_5015143882" evidence="9">
    <location>
        <begin position="35"/>
        <end position="795"/>
    </location>
</feature>
<dbReference type="EMBL" id="PYAW01000003">
    <property type="protein sequence ID" value="PSL46550.1"/>
    <property type="molecule type" value="Genomic_DNA"/>
</dbReference>
<protein>
    <submittedName>
        <fullName evidence="12">Mechanosensitive ion channel-like protein</fullName>
    </submittedName>
</protein>
<feature type="signal peptide" evidence="9">
    <location>
        <begin position="1"/>
        <end position="34"/>
    </location>
</feature>
<comment type="caution">
    <text evidence="12">The sequence shown here is derived from an EMBL/GenBank/DDBJ whole genome shotgun (WGS) entry which is preliminary data.</text>
</comment>
<feature type="domain" description="Mechanosensitive ion channel MscS" evidence="10">
    <location>
        <begin position="638"/>
        <end position="703"/>
    </location>
</feature>
<dbReference type="PANTHER" id="PTHR30347">
    <property type="entry name" value="POTASSIUM CHANNEL RELATED"/>
    <property type="match status" value="1"/>
</dbReference>
<accession>A0A2P8HK55</accession>
<evidence type="ECO:0000256" key="1">
    <source>
        <dbReference type="ARBA" id="ARBA00004651"/>
    </source>
</evidence>
<dbReference type="Gene3D" id="1.10.287.1260">
    <property type="match status" value="1"/>
</dbReference>
<dbReference type="SUPFAM" id="SSF82689">
    <property type="entry name" value="Mechanosensitive channel protein MscS (YggB), C-terminal domain"/>
    <property type="match status" value="1"/>
</dbReference>
<dbReference type="GO" id="GO:0008381">
    <property type="term" value="F:mechanosensitive monoatomic ion channel activity"/>
    <property type="evidence" value="ECO:0007669"/>
    <property type="project" value="UniProtKB-ARBA"/>
</dbReference>
<evidence type="ECO:0000259" key="10">
    <source>
        <dbReference type="Pfam" id="PF00924"/>
    </source>
</evidence>
<keyword evidence="13" id="KW-1185">Reference proteome</keyword>
<feature type="transmembrane region" description="Helical" evidence="8">
    <location>
        <begin position="548"/>
        <end position="568"/>
    </location>
</feature>
<keyword evidence="9" id="KW-0732">Signal</keyword>
<feature type="transmembrane region" description="Helical" evidence="8">
    <location>
        <begin position="338"/>
        <end position="357"/>
    </location>
</feature>
<evidence type="ECO:0000256" key="7">
    <source>
        <dbReference type="SAM" id="Coils"/>
    </source>
</evidence>
<dbReference type="SUPFAM" id="SSF82861">
    <property type="entry name" value="Mechanosensitive channel protein MscS (YggB), transmembrane region"/>
    <property type="match status" value="1"/>
</dbReference>
<feature type="transmembrane region" description="Helical" evidence="8">
    <location>
        <begin position="504"/>
        <end position="528"/>
    </location>
</feature>